<comment type="caution">
    <text evidence="1">The sequence shown here is derived from an EMBL/GenBank/DDBJ whole genome shotgun (WGS) entry which is preliminary data.</text>
</comment>
<evidence type="ECO:0000313" key="1">
    <source>
        <dbReference type="EMBL" id="KAJ1678425.1"/>
    </source>
</evidence>
<organism evidence="1 2">
    <name type="scientific">Spiromyces aspiralis</name>
    <dbReference type="NCBI Taxonomy" id="68401"/>
    <lineage>
        <taxon>Eukaryota</taxon>
        <taxon>Fungi</taxon>
        <taxon>Fungi incertae sedis</taxon>
        <taxon>Zoopagomycota</taxon>
        <taxon>Kickxellomycotina</taxon>
        <taxon>Kickxellomycetes</taxon>
        <taxon>Kickxellales</taxon>
        <taxon>Kickxellaceae</taxon>
        <taxon>Spiromyces</taxon>
    </lineage>
</organism>
<keyword evidence="2" id="KW-1185">Reference proteome</keyword>
<dbReference type="EMBL" id="JAMZIH010001178">
    <property type="protein sequence ID" value="KAJ1678425.1"/>
    <property type="molecule type" value="Genomic_DNA"/>
</dbReference>
<sequence length="481" mass="52867">MIRDKFVCSDLLNSLVEVLYESGSTAMPWPKPQSTQAEAEGGAVTRPHQIINHDVEWAMHHLRRQVFLKPSTFAYLKDKYGATALGPEDDRESTVAAADNQTKTAKPSGAQKVPLAPASPWLDCVRQRELGSLWQELHLSGCDRGGPGAMIDPASGDNVIIDKVTYEFLKLYHCIGWIPKYPARAASAQGLYQQPIGLPGLQPRTVVATQHFLYLVRERVDVWPPPAATLTRFYRQWQTAEPPMIVTSDPDSYDPESITELLQARSRANSSAASSTISALTRTSSASNTPLSSSLERTWPASSSLPAPLPITLSLENMCEWTAEHISQYDRVERVRPVECLNNIEVRPLNLIVKPSPQPGLSSGENNGSSAKGGAKASGDDDYTMELEKWGLDKRLVMGCTATGWSTLVRLAFKPLVSVRPDLDPDMLDHSQDKGLQQQYSVWDLFFATSSSANDFIESIKALTSKIDMPEIRVSTAGEGN</sequence>
<reference evidence="1" key="1">
    <citation type="submission" date="2022-06" db="EMBL/GenBank/DDBJ databases">
        <title>Phylogenomic reconstructions and comparative analyses of Kickxellomycotina fungi.</title>
        <authorList>
            <person name="Reynolds N.K."/>
            <person name="Stajich J.E."/>
            <person name="Barry K."/>
            <person name="Grigoriev I.V."/>
            <person name="Crous P."/>
            <person name="Smith M.E."/>
        </authorList>
    </citation>
    <scope>NUCLEOTIDE SEQUENCE</scope>
    <source>
        <strain evidence="1">RSA 2271</strain>
    </source>
</reference>
<proteinExistence type="predicted"/>
<gene>
    <name evidence="1" type="ORF">EV182_004074</name>
</gene>
<accession>A0ACC1HPF9</accession>
<evidence type="ECO:0000313" key="2">
    <source>
        <dbReference type="Proteomes" id="UP001145114"/>
    </source>
</evidence>
<dbReference type="Proteomes" id="UP001145114">
    <property type="component" value="Unassembled WGS sequence"/>
</dbReference>
<protein>
    <submittedName>
        <fullName evidence="1">Uncharacterized protein</fullName>
    </submittedName>
</protein>
<name>A0ACC1HPF9_9FUNG</name>